<sequence length="134" mass="14491">MAPSTRVSAKATETPESQINPEQEVPSQVSDPPFNPATTSTDDLAALQRQLAMAELRGKKRAVGLPTQRLWERERRNYGSLQPGPQRIGPGLLKVAKELAGVSVKDVTDIFTGRASYQAALPVYISLTSSTDTL</sequence>
<evidence type="ECO:0000313" key="3">
    <source>
        <dbReference type="Proteomes" id="UP000016801"/>
    </source>
</evidence>
<name>M1VXY7_CLAP2</name>
<dbReference type="AlphaFoldDB" id="M1VXY7"/>
<accession>M1VXY7</accession>
<evidence type="ECO:0000313" key="2">
    <source>
        <dbReference type="EMBL" id="CCE33557.1"/>
    </source>
</evidence>
<comment type="caution">
    <text evidence="2">The sequence shown here is derived from an EMBL/GenBank/DDBJ whole genome shotgun (WGS) entry which is preliminary data.</text>
</comment>
<gene>
    <name evidence="2" type="ORF">CPUR_07482</name>
</gene>
<feature type="compositionally biased region" description="Polar residues" evidence="1">
    <location>
        <begin position="14"/>
        <end position="40"/>
    </location>
</feature>
<dbReference type="VEuPathDB" id="FungiDB:CPUR_07482"/>
<proteinExistence type="predicted"/>
<dbReference type="HOGENOM" id="CLU_1895991_0_0_1"/>
<keyword evidence="3" id="KW-1185">Reference proteome</keyword>
<protein>
    <submittedName>
        <fullName evidence="2">Uncharacterized protein</fullName>
    </submittedName>
</protein>
<organism evidence="2 3">
    <name type="scientific">Claviceps purpurea (strain 20.1)</name>
    <name type="common">Ergot fungus</name>
    <name type="synonym">Sphacelia segetum</name>
    <dbReference type="NCBI Taxonomy" id="1111077"/>
    <lineage>
        <taxon>Eukaryota</taxon>
        <taxon>Fungi</taxon>
        <taxon>Dikarya</taxon>
        <taxon>Ascomycota</taxon>
        <taxon>Pezizomycotina</taxon>
        <taxon>Sordariomycetes</taxon>
        <taxon>Hypocreomycetidae</taxon>
        <taxon>Hypocreales</taxon>
        <taxon>Clavicipitaceae</taxon>
        <taxon>Claviceps</taxon>
    </lineage>
</organism>
<dbReference type="Proteomes" id="UP000016801">
    <property type="component" value="Unassembled WGS sequence"/>
</dbReference>
<dbReference type="eggNOG" id="ENOG502SXE3">
    <property type="taxonomic scope" value="Eukaryota"/>
</dbReference>
<reference evidence="2 3" key="1">
    <citation type="journal article" date="2013" name="PLoS Genet.">
        <title>Plant-symbiotic fungi as chemical engineers: Multi-genome analysis of the Clavicipitaceae reveals dynamics of alkaloid loci.</title>
        <authorList>
            <person name="Schardl C.L."/>
            <person name="Young C.A."/>
            <person name="Hesse U."/>
            <person name="Amyotte S.G."/>
            <person name="Andreeva K."/>
            <person name="Calie P.J."/>
            <person name="Fleetwood D.J."/>
            <person name="Haws D.C."/>
            <person name="Moore N."/>
            <person name="Oeser B."/>
            <person name="Panaccione D.G."/>
            <person name="Schweri K.K."/>
            <person name="Voisey C.R."/>
            <person name="Farman M.L."/>
            <person name="Jaromczyk J.W."/>
            <person name="Roe B.A."/>
            <person name="O'Sullivan D.M."/>
            <person name="Scott B."/>
            <person name="Tudzynski P."/>
            <person name="An Z."/>
            <person name="Arnaoudova E.G."/>
            <person name="Bullock C.T."/>
            <person name="Charlton N.D."/>
            <person name="Chen L."/>
            <person name="Cox M."/>
            <person name="Dinkins R.D."/>
            <person name="Florea S."/>
            <person name="Glenn A.E."/>
            <person name="Gordon A."/>
            <person name="Gueldener U."/>
            <person name="Harris D.R."/>
            <person name="Hollin W."/>
            <person name="Jaromczyk J."/>
            <person name="Johnson R.D."/>
            <person name="Khan A.K."/>
            <person name="Leistner E."/>
            <person name="Leuchtmann A."/>
            <person name="Li C."/>
            <person name="Liu J."/>
            <person name="Liu J."/>
            <person name="Liu M."/>
            <person name="Mace W."/>
            <person name="Machado C."/>
            <person name="Nagabhyru P."/>
            <person name="Pan J."/>
            <person name="Schmid J."/>
            <person name="Sugawara K."/>
            <person name="Steiner U."/>
            <person name="Takach J.E."/>
            <person name="Tanaka E."/>
            <person name="Webb J.S."/>
            <person name="Wilson E.V."/>
            <person name="Wiseman J.L."/>
            <person name="Yoshida R."/>
            <person name="Zeng Z."/>
        </authorList>
    </citation>
    <scope>NUCLEOTIDE SEQUENCE [LARGE SCALE GENOMIC DNA]</scope>
    <source>
        <strain evidence="2 3">20.1</strain>
    </source>
</reference>
<evidence type="ECO:0000256" key="1">
    <source>
        <dbReference type="SAM" id="MobiDB-lite"/>
    </source>
</evidence>
<dbReference type="EMBL" id="CAGA01000061">
    <property type="protein sequence ID" value="CCE33557.1"/>
    <property type="molecule type" value="Genomic_DNA"/>
</dbReference>
<feature type="region of interest" description="Disordered" evidence="1">
    <location>
        <begin position="1"/>
        <end position="40"/>
    </location>
</feature>